<sequence>MYVKIRFRIVFHHYTISVWACACVPFRSRTLHPTPVVCESCVRTRDEKLTHTDTHTPVHSKGKECRKLCGIRLAAAYLLQLSLQMFVKCEHAIKMIRYDSNVQEELLSDKGILYIVNKHRFL</sequence>
<accession>A0A182WPN5</accession>
<dbReference type="Proteomes" id="UP000075920">
    <property type="component" value="Unassembled WGS sequence"/>
</dbReference>
<dbReference type="PROSITE" id="PS51257">
    <property type="entry name" value="PROKAR_LIPOPROTEIN"/>
    <property type="match status" value="1"/>
</dbReference>
<evidence type="ECO:0000313" key="1">
    <source>
        <dbReference type="EnsemblMetazoa" id="AMIN014631-PA"/>
    </source>
</evidence>
<reference evidence="2" key="1">
    <citation type="submission" date="2013-03" db="EMBL/GenBank/DDBJ databases">
        <title>The Genome Sequence of Anopheles minimus MINIMUS1.</title>
        <authorList>
            <consortium name="The Broad Institute Genomics Platform"/>
            <person name="Neafsey D.E."/>
            <person name="Walton C."/>
            <person name="Walker B."/>
            <person name="Young S.K."/>
            <person name="Zeng Q."/>
            <person name="Gargeya S."/>
            <person name="Fitzgerald M."/>
            <person name="Haas B."/>
            <person name="Abouelleil A."/>
            <person name="Allen A.W."/>
            <person name="Alvarado L."/>
            <person name="Arachchi H.M."/>
            <person name="Berlin A.M."/>
            <person name="Chapman S.B."/>
            <person name="Gainer-Dewar J."/>
            <person name="Goldberg J."/>
            <person name="Griggs A."/>
            <person name="Gujja S."/>
            <person name="Hansen M."/>
            <person name="Howarth C."/>
            <person name="Imamovic A."/>
            <person name="Ireland A."/>
            <person name="Larimer J."/>
            <person name="McCowan C."/>
            <person name="Murphy C."/>
            <person name="Pearson M."/>
            <person name="Poon T.W."/>
            <person name="Priest M."/>
            <person name="Roberts A."/>
            <person name="Saif S."/>
            <person name="Shea T."/>
            <person name="Sisk P."/>
            <person name="Sykes S."/>
            <person name="Wortman J."/>
            <person name="Nusbaum C."/>
            <person name="Birren B."/>
        </authorList>
    </citation>
    <scope>NUCLEOTIDE SEQUENCE [LARGE SCALE GENOMIC DNA]</scope>
    <source>
        <strain evidence="2">MINIMUS1</strain>
    </source>
</reference>
<dbReference type="AlphaFoldDB" id="A0A182WPN5"/>
<name>A0A182WPN5_9DIPT</name>
<dbReference type="EnsemblMetazoa" id="AMIN014631-RA">
    <property type="protein sequence ID" value="AMIN014631-PA"/>
    <property type="gene ID" value="AMIN014631"/>
</dbReference>
<keyword evidence="2" id="KW-1185">Reference proteome</keyword>
<proteinExistence type="predicted"/>
<dbReference type="EnsemblMetazoa" id="AMIN014631-RB">
    <property type="protein sequence ID" value="AMIN014631-PB"/>
    <property type="gene ID" value="AMIN014631"/>
</dbReference>
<reference evidence="1" key="2">
    <citation type="submission" date="2020-05" db="UniProtKB">
        <authorList>
            <consortium name="EnsemblMetazoa"/>
        </authorList>
    </citation>
    <scope>IDENTIFICATION</scope>
    <source>
        <strain evidence="1">MINIMUS1</strain>
    </source>
</reference>
<evidence type="ECO:0000313" key="2">
    <source>
        <dbReference type="Proteomes" id="UP000075920"/>
    </source>
</evidence>
<organism evidence="1 2">
    <name type="scientific">Anopheles minimus</name>
    <dbReference type="NCBI Taxonomy" id="112268"/>
    <lineage>
        <taxon>Eukaryota</taxon>
        <taxon>Metazoa</taxon>
        <taxon>Ecdysozoa</taxon>
        <taxon>Arthropoda</taxon>
        <taxon>Hexapoda</taxon>
        <taxon>Insecta</taxon>
        <taxon>Pterygota</taxon>
        <taxon>Neoptera</taxon>
        <taxon>Endopterygota</taxon>
        <taxon>Diptera</taxon>
        <taxon>Nematocera</taxon>
        <taxon>Culicoidea</taxon>
        <taxon>Culicidae</taxon>
        <taxon>Anophelinae</taxon>
        <taxon>Anopheles</taxon>
    </lineage>
</organism>
<dbReference type="VEuPathDB" id="VectorBase:AMIN014631"/>
<protein>
    <submittedName>
        <fullName evidence="1">Uncharacterized protein</fullName>
    </submittedName>
</protein>